<dbReference type="EMBL" id="JBAPLU010000033">
    <property type="protein sequence ID" value="MEI4274041.1"/>
    <property type="molecule type" value="Genomic_DNA"/>
</dbReference>
<dbReference type="RefSeq" id="WP_336406157.1">
    <property type="nucleotide sequence ID" value="NZ_JBAPLU010000033.1"/>
</dbReference>
<gene>
    <name evidence="1" type="ORF">TEK04_20145</name>
</gene>
<organism evidence="1 2">
    <name type="scientific">Klenkia sesuvii</name>
    <dbReference type="NCBI Taxonomy" id="3103137"/>
    <lineage>
        <taxon>Bacteria</taxon>
        <taxon>Bacillati</taxon>
        <taxon>Actinomycetota</taxon>
        <taxon>Actinomycetes</taxon>
        <taxon>Geodermatophilales</taxon>
        <taxon>Geodermatophilaceae</taxon>
        <taxon>Klenkia</taxon>
    </lineage>
</organism>
<keyword evidence="2" id="KW-1185">Reference proteome</keyword>
<sequence>MLCLAGDVDAAVVADFHARYGREPLPVDAVDTGSVTRLSTEALDLVLDHVHAGAVGGREVPVLRTPRPVAGSTQEG</sequence>
<proteinExistence type="predicted"/>
<reference evidence="1 2" key="1">
    <citation type="submission" date="2024-03" db="EMBL/GenBank/DDBJ databases">
        <title>Draft genome sequence of Klenkia sp. LSe6-5.</title>
        <authorList>
            <person name="Duangmal K."/>
            <person name="Chantavorakit T."/>
        </authorList>
    </citation>
    <scope>NUCLEOTIDE SEQUENCE [LARGE SCALE GENOMIC DNA]</scope>
    <source>
        <strain evidence="1 2">LSe6-5</strain>
    </source>
</reference>
<evidence type="ECO:0000313" key="1">
    <source>
        <dbReference type="EMBL" id="MEI4274041.1"/>
    </source>
</evidence>
<protein>
    <submittedName>
        <fullName evidence="1">Uncharacterized protein</fullName>
    </submittedName>
</protein>
<evidence type="ECO:0000313" key="2">
    <source>
        <dbReference type="Proteomes" id="UP001361570"/>
    </source>
</evidence>
<comment type="caution">
    <text evidence="1">The sequence shown here is derived from an EMBL/GenBank/DDBJ whole genome shotgun (WGS) entry which is preliminary data.</text>
</comment>
<accession>A0ABU8DYX9</accession>
<name>A0ABU8DYX9_9ACTN</name>
<dbReference type="Proteomes" id="UP001361570">
    <property type="component" value="Unassembled WGS sequence"/>
</dbReference>